<dbReference type="SMART" id="SM01359">
    <property type="entry name" value="A2M_N_2"/>
    <property type="match status" value="1"/>
</dbReference>
<evidence type="ECO:0000259" key="4">
    <source>
        <dbReference type="SMART" id="SM01359"/>
    </source>
</evidence>
<feature type="chain" id="PRO_5039903260" evidence="3">
    <location>
        <begin position="26"/>
        <end position="1846"/>
    </location>
</feature>
<accession>A0A9J6ZQ49</accession>
<dbReference type="PANTHER" id="PTHR40094">
    <property type="entry name" value="ALPHA-2-MACROGLOBULIN HOMOLOG"/>
    <property type="match status" value="1"/>
</dbReference>
<dbReference type="InterPro" id="IPR051802">
    <property type="entry name" value="YfhM-like"/>
</dbReference>
<protein>
    <submittedName>
        <fullName evidence="6">MG2 domain-containing protein</fullName>
    </submittedName>
</protein>
<dbReference type="InterPro" id="IPR041246">
    <property type="entry name" value="Bact_MG10"/>
</dbReference>
<dbReference type="InterPro" id="IPR047565">
    <property type="entry name" value="Alpha-macroglob_thiol-ester_cl"/>
</dbReference>
<dbReference type="Proteomes" id="UP001056426">
    <property type="component" value="Chromosome"/>
</dbReference>
<dbReference type="Pfam" id="PF11974">
    <property type="entry name" value="bMG3"/>
    <property type="match status" value="1"/>
</dbReference>
<dbReference type="InterPro" id="IPR011625">
    <property type="entry name" value="A2M_N_BRD"/>
</dbReference>
<dbReference type="Pfam" id="PF01835">
    <property type="entry name" value="MG2"/>
    <property type="match status" value="1"/>
</dbReference>
<gene>
    <name evidence="6" type="ORF">M9189_00155</name>
</gene>
<evidence type="ECO:0000256" key="1">
    <source>
        <dbReference type="ARBA" id="ARBA00010556"/>
    </source>
</evidence>
<dbReference type="InterPro" id="IPR041203">
    <property type="entry name" value="Bact_A2M_MG5"/>
</dbReference>
<dbReference type="EMBL" id="CP098400">
    <property type="protein sequence ID" value="URW79769.1"/>
    <property type="molecule type" value="Genomic_DNA"/>
</dbReference>
<evidence type="ECO:0000256" key="3">
    <source>
        <dbReference type="SAM" id="SignalP"/>
    </source>
</evidence>
<dbReference type="Gene3D" id="2.60.40.3710">
    <property type="match status" value="1"/>
</dbReference>
<dbReference type="InterPro" id="IPR021868">
    <property type="entry name" value="Alpha_2_Macroglob_MG3"/>
</dbReference>
<dbReference type="InterPro" id="IPR008930">
    <property type="entry name" value="Terpenoid_cyclase/PrenylTrfase"/>
</dbReference>
<dbReference type="SMART" id="SM01360">
    <property type="entry name" value="A2M"/>
    <property type="match status" value="1"/>
</dbReference>
<evidence type="ECO:0000313" key="6">
    <source>
        <dbReference type="EMBL" id="URW79769.1"/>
    </source>
</evidence>
<dbReference type="InterPro" id="IPR001599">
    <property type="entry name" value="Macroglobln_a2"/>
</dbReference>
<sequence length="1846" mass="205909">MTRKTLRLLLSLVVVSLVIFSGCRKGTQDEQTHSGFHPLVAAFTSEYISTSGTFSIEFRDPPRNAVPGATAPSNVATIIPKVKGSWIWLDEYTLQFKPDGKLVSGQTYKIRVHLSKLFDNQDEDFYFSVTTFAQSYRFLMGDLEYTEEDGQESYRIKGSISVAEDITPEEAKAMLNIAAENTTIPVTWQHTDGRNHSFELFPIPIKDKAYNISISHSGAPIDTKGEGTEEVAVPSSAEFTVIKAYAEQQPVQVIRVVFSSALDPTQDLTGMYEISNNVNTRYTTNSNILEIYPEKNIQGEFELKILPGIRNKKGLMTSQTDRFYLGFENLKPAVEFIGVGNIMPFSDNLIMHFRAVSLKSVIVRVIRIYESNVPHFLQVNTMDGSSELKRAGRLEYANVINLDRDPSLDLGKWNIFALDLSNMVKPSPGSLYRIELGFEQIDAIYQCDDETKQESTKRKWIDDGEFWDNPYDYYSEYPYYYEDWDWDWYERNNPCNKAYYTRSKWVAQNLLASNLGLTAKLGNDKRINVYITDLNSTAPIDGANIEVLDFQLQVLAKAVTDKDGMAVLDPTEKQPFLLIADKAGQKGYLRMDAGRSLSVSRFNVSGQNVKEGLKGYIYGDRGVWRPGDSLFISFIAEHRGNNLPANYPVIFELIDPRGRVQSKMTARHPENKIYSFRTATPEDAPTGFWRARVIMGDATFEKQVRIETIKPNRLKIELGIKEGLVSTDKNIEIPIKSEWLHGAPASGLKADVKMTTKPTSTSFDSYPGYVFDDATRSYDQAEQTLYEGRLNQQGEGSFIMPSVRDHRSPGFLKANLISRVYEEGGSFSISQTTRTLSPYRQYVGVRAPEGDKNNLLLTDQDYKIEVVTVNEAGTPVNINGLKYKIYKISWRWWWDSTEEELSRYISSSSSTLISSGTIRTENGKTSIPFRINHPEWGRYLVRVEDPLGGHAACTTVMVDWPGWAQKTGREGSEGASVLTFNTDRSEYKPGDNAVVTFPSGGEGRALVTIENGTKVLKSWWVKPEEGSTSFSFQVTPEMSPNIYVHISLLQPHKRKNNDLPIRLYGVIPVTVNDPSTKLQPQLKVADEWRPEQKAVIEVTEAGKREMDYTIAIVDEGLLDLTNFATPDPWKYFNAQEALGVRTFDMFDQVLGAYGGRIEQVFGIGGGDELNPDGSKNQLRRFEPMVKFIGPLKLKKNGKNKHEIEIPNYFGSVRIMLVACNETASGSIDKKVAVKQPLMVWSSLPRVLGPGETVSLPVTVFASGKAAGKVKVSLSTDKLLNISGEKVQYVNFKKDGEKTIYFDLKAGNETGISVVEVIAEAGSEKGSNKINLPVRNANPSVTRVQSVILGKGDSKELPYEAIGTKGTNGAILEISTIGSIDFGRRLEFLLQYPHGCIEQITSAAFPQVFLPSVAELSAEEAGRSKTNVQSVLSRLRSYQTTDGGFAYWAGGSRADEWGSSYAGHFMLSAAEKGYTVPDQLRKNWISYQKKQAKTWVPSKTGKPDGQDLIQAYRLFTLALAGEADLGSMNRLRQQTNLSSQARWRLAGAYAIAGLKEVAGELTANESADAPSSSFENSYGSPDRDFAMVIETLLYMGQKEKAVPLVRQLATRLSSDSWMSTQTTAYALLAISKYTEGSANAGSNAKIELAINKGKPENITLSKAIFRQKVDIENETNGKIKIANHSGNEIFAQLILTGQPLSDTLSKKVTDGLNLKIEYLDLDNRPVDIRNLSQGKDFKAIVTISNPSPFEVSNIALSQIFPSGWEIRNSRMEEGASVHELDQPDYRDIRDDRVYSYFNLNAGRSKRLVVLLHASYAGKFYLPAVTAEAMYDHNTRAIEPGTWVEVTK</sequence>
<dbReference type="Pfam" id="PF17962">
    <property type="entry name" value="bMG6"/>
    <property type="match status" value="1"/>
</dbReference>
<dbReference type="InterPro" id="IPR041462">
    <property type="entry name" value="Bact_A2M_MG6"/>
</dbReference>
<keyword evidence="7" id="KW-1185">Reference proteome</keyword>
<evidence type="ECO:0000259" key="5">
    <source>
        <dbReference type="SMART" id="SM01360"/>
    </source>
</evidence>
<dbReference type="PANTHER" id="PTHR40094:SF1">
    <property type="entry name" value="UBIQUITIN DOMAIN-CONTAINING PROTEIN"/>
    <property type="match status" value="1"/>
</dbReference>
<dbReference type="PROSITE" id="PS51257">
    <property type="entry name" value="PROKAR_LIPOPROTEIN"/>
    <property type="match status" value="1"/>
</dbReference>
<proteinExistence type="inferred from homology"/>
<dbReference type="RefSeq" id="WP_250723870.1">
    <property type="nucleotide sequence ID" value="NZ_CP098400.1"/>
</dbReference>
<evidence type="ECO:0000256" key="2">
    <source>
        <dbReference type="ARBA" id="ARBA00022729"/>
    </source>
</evidence>
<feature type="signal peptide" evidence="3">
    <location>
        <begin position="1"/>
        <end position="25"/>
    </location>
</feature>
<comment type="similarity">
    <text evidence="1">Belongs to the protease inhibitor I39 (alpha-2-macroglobulin) family. Bacterial alpha-2-macroglobulin subfamily.</text>
</comment>
<name>A0A9J6ZQ49_9BACT</name>
<dbReference type="KEGG" id="alkq:M9189_00155"/>
<keyword evidence="2 3" id="KW-0732">Signal</keyword>
<reference evidence="6" key="2">
    <citation type="submission" date="2022-06" db="EMBL/GenBank/DDBJ databases">
        <title>Xiashengella guii gen. nov. sp. nov., a bacterium isolated form anaerobic digestion tank.</title>
        <authorList>
            <person name="Huang H."/>
        </authorList>
    </citation>
    <scope>NUCLEOTIDE SEQUENCE</scope>
    <source>
        <strain evidence="6">Ai-910</strain>
    </source>
</reference>
<evidence type="ECO:0000313" key="7">
    <source>
        <dbReference type="Proteomes" id="UP001056426"/>
    </source>
</evidence>
<dbReference type="GO" id="GO:0004866">
    <property type="term" value="F:endopeptidase inhibitor activity"/>
    <property type="evidence" value="ECO:0007669"/>
    <property type="project" value="InterPro"/>
</dbReference>
<dbReference type="Gene3D" id="2.60.40.1930">
    <property type="match status" value="1"/>
</dbReference>
<reference evidence="6" key="1">
    <citation type="submission" date="2022-05" db="EMBL/GenBank/DDBJ databases">
        <authorList>
            <person name="Sun X."/>
        </authorList>
    </citation>
    <scope>NUCLEOTIDE SEQUENCE</scope>
    <source>
        <strain evidence="6">Ai-910</strain>
    </source>
</reference>
<dbReference type="Pfam" id="PF17972">
    <property type="entry name" value="bMG5"/>
    <property type="match status" value="1"/>
</dbReference>
<dbReference type="Pfam" id="PF00207">
    <property type="entry name" value="A2M"/>
    <property type="match status" value="1"/>
</dbReference>
<dbReference type="Pfam" id="PF17973">
    <property type="entry name" value="bMG10"/>
    <property type="match status" value="1"/>
</dbReference>
<feature type="domain" description="Alpha-2-macroglobulin" evidence="5">
    <location>
        <begin position="1185"/>
        <end position="1273"/>
    </location>
</feature>
<dbReference type="CDD" id="cd02891">
    <property type="entry name" value="A2M_like"/>
    <property type="match status" value="1"/>
</dbReference>
<dbReference type="Pfam" id="PF07703">
    <property type="entry name" value="A2M_BRD"/>
    <property type="match status" value="1"/>
</dbReference>
<feature type="domain" description="Alpha-2-macroglobulin bait region" evidence="4">
    <location>
        <begin position="978"/>
        <end position="1120"/>
    </location>
</feature>
<dbReference type="Gene3D" id="1.50.10.20">
    <property type="match status" value="1"/>
</dbReference>
<dbReference type="SMART" id="SM01419">
    <property type="entry name" value="Thiol-ester_cl"/>
    <property type="match status" value="1"/>
</dbReference>
<organism evidence="6 7">
    <name type="scientific">Xiashengella succiniciproducens</name>
    <dbReference type="NCBI Taxonomy" id="2949635"/>
    <lineage>
        <taxon>Bacteria</taxon>
        <taxon>Pseudomonadati</taxon>
        <taxon>Bacteroidota</taxon>
        <taxon>Bacteroidia</taxon>
        <taxon>Marinilabiliales</taxon>
        <taxon>Marinilabiliaceae</taxon>
        <taxon>Xiashengella</taxon>
    </lineage>
</organism>
<dbReference type="InterPro" id="IPR002890">
    <property type="entry name" value="MG2"/>
</dbReference>
<dbReference type="SUPFAM" id="SSF48239">
    <property type="entry name" value="Terpenoid cyclases/Protein prenyltransferases"/>
    <property type="match status" value="1"/>
</dbReference>